<evidence type="ECO:0000256" key="2">
    <source>
        <dbReference type="ARBA" id="ARBA00022801"/>
    </source>
</evidence>
<dbReference type="Gene3D" id="3.40.50.1820">
    <property type="entry name" value="alpha/beta hydrolase"/>
    <property type="match status" value="1"/>
</dbReference>
<dbReference type="InterPro" id="IPR029058">
    <property type="entry name" value="AB_hydrolase_fold"/>
</dbReference>
<evidence type="ECO:0000256" key="1">
    <source>
        <dbReference type="ARBA" id="ARBA00022729"/>
    </source>
</evidence>
<dbReference type="SUPFAM" id="SSF53474">
    <property type="entry name" value="alpha/beta-Hydrolases"/>
    <property type="match status" value="1"/>
</dbReference>
<reference evidence="3" key="1">
    <citation type="journal article" date="2021" name="PeerJ">
        <title>Extensive microbial diversity within the chicken gut microbiome revealed by metagenomics and culture.</title>
        <authorList>
            <person name="Gilroy R."/>
            <person name="Ravi A."/>
            <person name="Getino M."/>
            <person name="Pursley I."/>
            <person name="Horton D.L."/>
            <person name="Alikhan N.F."/>
            <person name="Baker D."/>
            <person name="Gharbi K."/>
            <person name="Hall N."/>
            <person name="Watson M."/>
            <person name="Adriaenssens E.M."/>
            <person name="Foster-Nyarko E."/>
            <person name="Jarju S."/>
            <person name="Secka A."/>
            <person name="Antonio M."/>
            <person name="Oren A."/>
            <person name="Chaudhuri R.R."/>
            <person name="La Ragione R."/>
            <person name="Hildebrand F."/>
            <person name="Pallen M.J."/>
        </authorList>
    </citation>
    <scope>NUCLEOTIDE SEQUENCE</scope>
    <source>
        <strain evidence="3">ChiHjej13B12-9602</strain>
    </source>
</reference>
<evidence type="ECO:0000313" key="3">
    <source>
        <dbReference type="EMBL" id="HJG36870.1"/>
    </source>
</evidence>
<comment type="caution">
    <text evidence="3">The sequence shown here is derived from an EMBL/GenBank/DDBJ whole genome shotgun (WGS) entry which is preliminary data.</text>
</comment>
<dbReference type="PANTHER" id="PTHR43037:SF5">
    <property type="entry name" value="FERULOYL ESTERASE"/>
    <property type="match status" value="1"/>
</dbReference>
<dbReference type="EMBL" id="DYUZ01000014">
    <property type="protein sequence ID" value="HJG36870.1"/>
    <property type="molecule type" value="Genomic_DNA"/>
</dbReference>
<organism evidence="3 4">
    <name type="scientific">Enorma phocaeensis</name>
    <dbReference type="NCBI Taxonomy" id="1871019"/>
    <lineage>
        <taxon>Bacteria</taxon>
        <taxon>Bacillati</taxon>
        <taxon>Actinomycetota</taxon>
        <taxon>Coriobacteriia</taxon>
        <taxon>Coriobacteriales</taxon>
        <taxon>Coriobacteriaceae</taxon>
        <taxon>Enorma</taxon>
    </lineage>
</organism>
<name>A0A921IVK2_9ACTN</name>
<dbReference type="GO" id="GO:0016787">
    <property type="term" value="F:hydrolase activity"/>
    <property type="evidence" value="ECO:0007669"/>
    <property type="project" value="UniProtKB-KW"/>
</dbReference>
<dbReference type="Proteomes" id="UP000753256">
    <property type="component" value="Unassembled WGS sequence"/>
</dbReference>
<reference evidence="3" key="2">
    <citation type="submission" date="2021-09" db="EMBL/GenBank/DDBJ databases">
        <authorList>
            <person name="Gilroy R."/>
        </authorList>
    </citation>
    <scope>NUCLEOTIDE SEQUENCE</scope>
    <source>
        <strain evidence="3">ChiHjej13B12-9602</strain>
    </source>
</reference>
<dbReference type="PANTHER" id="PTHR43037">
    <property type="entry name" value="UNNAMED PRODUCT-RELATED"/>
    <property type="match status" value="1"/>
</dbReference>
<keyword evidence="1" id="KW-0732">Signal</keyword>
<accession>A0A921IVK2</accession>
<proteinExistence type="predicted"/>
<dbReference type="AlphaFoldDB" id="A0A921IVK2"/>
<dbReference type="RefSeq" id="WP_273189289.1">
    <property type="nucleotide sequence ID" value="NZ_DYUZ01000014.1"/>
</dbReference>
<evidence type="ECO:0000313" key="4">
    <source>
        <dbReference type="Proteomes" id="UP000753256"/>
    </source>
</evidence>
<keyword evidence="2" id="KW-0378">Hydrolase</keyword>
<gene>
    <name evidence="3" type="ORF">K8V70_03260</name>
</gene>
<protein>
    <submittedName>
        <fullName evidence="3">Uncharacterized protein</fullName>
    </submittedName>
</protein>
<sequence length="595" mass="65375">MMDPIIQFSQHGGELVEVTVPGAVVAVPNPENEVDAAAGIERTMCVYIPKSGVPHPKQAQVLMVLRDGNDLASAQQTLADLGIAELAEREHVIVVFPNPLDDGWNYTQDAGHDDDTQFIVRCFAVLKPTVGVSGFNGMIFHLACSPEASAVVWALAAEHPLDAAAVMLGAFPEDFAPAVGKGAEQVAWLYEHNAAVEEALAKVNGADARVEELDGRVCHVQAENPNVTYHVSDKGLDAAEVEAAWAHMFAGCRRWRNDDSGTYQARIDFEGRGFTPHVQDTSLGLADGLPRTWFEYVPPQLRGTTDPVPLVFYFHGINCCGLYGAEQSGWADIADRDDVICVFPDATVEMRWNAWADSRIPTDIDFVLALIEHIAEVHPIDRTRIYVSGFSMGSMFSNALAGTYPDVFAGAVALNGPHISYLSNLDESIPGMLLFNKNSVLKDLPKGEDGPSPAHKLSDEKRAAYPYRMPFVQFAGIIDNVGFEQGHLFPVTSDEDSTWGPTVAFWKRFNNIPVEPLYADTASGFAAPREVEEGGEDARFIHQAWQTEDEGNDELYHYIVAKRMPHAVDLREVEIGWEIVKHYARQEDGSLTRID</sequence>
<dbReference type="InterPro" id="IPR050955">
    <property type="entry name" value="Plant_Biomass_Hydrol_Est"/>
</dbReference>